<dbReference type="SUPFAM" id="SSF55729">
    <property type="entry name" value="Acyl-CoA N-acyltransferases (Nat)"/>
    <property type="match status" value="1"/>
</dbReference>
<dbReference type="PROSITE" id="PS51186">
    <property type="entry name" value="GNAT"/>
    <property type="match status" value="1"/>
</dbReference>
<evidence type="ECO:0000313" key="3">
    <source>
        <dbReference type="Proteomes" id="UP000566071"/>
    </source>
</evidence>
<dbReference type="InterPro" id="IPR000182">
    <property type="entry name" value="GNAT_dom"/>
</dbReference>
<protein>
    <submittedName>
        <fullName evidence="2">GNAT family N-acetyltransferase</fullName>
    </submittedName>
</protein>
<dbReference type="Gene3D" id="3.40.630.30">
    <property type="match status" value="1"/>
</dbReference>
<dbReference type="RefSeq" id="WP_175269345.1">
    <property type="nucleotide sequence ID" value="NZ_JABFCR010000016.1"/>
</dbReference>
<comment type="caution">
    <text evidence="2">The sequence shown here is derived from an EMBL/GenBank/DDBJ whole genome shotgun (WGS) entry which is preliminary data.</text>
</comment>
<accession>A0ABX1W0B7</accession>
<gene>
    <name evidence="2" type="ORF">HK413_04960</name>
</gene>
<feature type="domain" description="N-acetyltransferase" evidence="1">
    <location>
        <begin position="1"/>
        <end position="62"/>
    </location>
</feature>
<proteinExistence type="predicted"/>
<evidence type="ECO:0000259" key="1">
    <source>
        <dbReference type="PROSITE" id="PS51186"/>
    </source>
</evidence>
<dbReference type="Proteomes" id="UP000566071">
    <property type="component" value="Unassembled WGS sequence"/>
</dbReference>
<organism evidence="2 3">
    <name type="scientific">Mucilaginibacter humi</name>
    <dbReference type="NCBI Taxonomy" id="2732510"/>
    <lineage>
        <taxon>Bacteria</taxon>
        <taxon>Pseudomonadati</taxon>
        <taxon>Bacteroidota</taxon>
        <taxon>Sphingobacteriia</taxon>
        <taxon>Sphingobacteriales</taxon>
        <taxon>Sphingobacteriaceae</taxon>
        <taxon>Mucilaginibacter</taxon>
    </lineage>
</organism>
<keyword evidence="3" id="KW-1185">Reference proteome</keyword>
<dbReference type="Pfam" id="PF00583">
    <property type="entry name" value="Acetyltransf_1"/>
    <property type="match status" value="1"/>
</dbReference>
<dbReference type="InterPro" id="IPR016181">
    <property type="entry name" value="Acyl_CoA_acyltransferase"/>
</dbReference>
<dbReference type="EMBL" id="JABFCR010000016">
    <property type="protein sequence ID" value="NNU33656.1"/>
    <property type="molecule type" value="Genomic_DNA"/>
</dbReference>
<name>A0ABX1W0B7_9SPHI</name>
<sequence>MINESIKIAKQRHKTYVWLGVWEGNPKAIKFYQRHGFVVFSQHQFKLGNDIQTDIMMKLELM</sequence>
<evidence type="ECO:0000313" key="2">
    <source>
        <dbReference type="EMBL" id="NNU33656.1"/>
    </source>
</evidence>
<reference evidence="2 3" key="1">
    <citation type="submission" date="2020-05" db="EMBL/GenBank/DDBJ databases">
        <authorList>
            <person name="Khan S.A."/>
            <person name="Jeon C.O."/>
            <person name="Chun B.H."/>
        </authorList>
    </citation>
    <scope>NUCLEOTIDE SEQUENCE [LARGE SCALE GENOMIC DNA]</scope>
    <source>
        <strain evidence="2 3">S1162</strain>
    </source>
</reference>